<dbReference type="PANTHER" id="PTHR30007:SF0">
    <property type="entry name" value="TRANSPOSASE"/>
    <property type="match status" value="1"/>
</dbReference>
<evidence type="ECO:0000259" key="5">
    <source>
        <dbReference type="Pfam" id="PF13359"/>
    </source>
</evidence>
<comment type="cofactor">
    <cofactor evidence="1">
        <name>a divalent metal cation</name>
        <dbReference type="ChEBI" id="CHEBI:60240"/>
    </cofactor>
</comment>
<dbReference type="eggNOG" id="COG3293">
    <property type="taxonomic scope" value="Bacteria"/>
</dbReference>
<feature type="domain" description="DDE Tnp4" evidence="5">
    <location>
        <begin position="96"/>
        <end position="249"/>
    </location>
</feature>
<dbReference type="InterPro" id="IPR027806">
    <property type="entry name" value="HARBI1_dom"/>
</dbReference>
<dbReference type="PATRIC" id="fig|883096.3.peg.538"/>
<dbReference type="EMBL" id="AGYA01000010">
    <property type="protein sequence ID" value="EKB58778.1"/>
    <property type="molecule type" value="Genomic_DNA"/>
</dbReference>
<dbReference type="Proteomes" id="UP000006085">
    <property type="component" value="Unassembled WGS sequence"/>
</dbReference>
<accession>K1M8X4</accession>
<dbReference type="GO" id="GO:0046872">
    <property type="term" value="F:metal ion binding"/>
    <property type="evidence" value="ECO:0007669"/>
    <property type="project" value="UniProtKB-KW"/>
</dbReference>
<evidence type="ECO:0000259" key="4">
    <source>
        <dbReference type="Pfam" id="PF13340"/>
    </source>
</evidence>
<dbReference type="PANTHER" id="PTHR30007">
    <property type="entry name" value="PHP DOMAIN PROTEIN"/>
    <property type="match status" value="1"/>
</dbReference>
<name>K1M8X4_9FLAO</name>
<dbReference type="HOGENOM" id="CLU_080920_0_0_10"/>
<dbReference type="RefSeq" id="WP_002662196.1">
    <property type="nucleotide sequence ID" value="NZ_JH932293.1"/>
</dbReference>
<gene>
    <name evidence="6" type="ORF">HMPREF9699_00528</name>
</gene>
<dbReference type="AlphaFoldDB" id="K1M8X4"/>
<protein>
    <submittedName>
        <fullName evidence="6">Uncharacterized protein</fullName>
    </submittedName>
</protein>
<organism evidence="6 7">
    <name type="scientific">Bergeyella zoohelcum ATCC 43767</name>
    <dbReference type="NCBI Taxonomy" id="883096"/>
    <lineage>
        <taxon>Bacteria</taxon>
        <taxon>Pseudomonadati</taxon>
        <taxon>Bacteroidota</taxon>
        <taxon>Flavobacteriia</taxon>
        <taxon>Flavobacteriales</taxon>
        <taxon>Weeksellaceae</taxon>
        <taxon>Bergeyella</taxon>
    </lineage>
</organism>
<evidence type="ECO:0000256" key="1">
    <source>
        <dbReference type="ARBA" id="ARBA00001968"/>
    </source>
</evidence>
<dbReference type="STRING" id="883096.HMPREF9699_00528"/>
<keyword evidence="3" id="KW-0812">Transmembrane</keyword>
<dbReference type="Pfam" id="PF13340">
    <property type="entry name" value="DUF4096"/>
    <property type="match status" value="1"/>
</dbReference>
<dbReference type="NCBIfam" id="NF033580">
    <property type="entry name" value="transpos_IS5_3"/>
    <property type="match status" value="1"/>
</dbReference>
<dbReference type="InterPro" id="IPR025161">
    <property type="entry name" value="IS402-like_dom"/>
</dbReference>
<comment type="caution">
    <text evidence="6">The sequence shown here is derived from an EMBL/GenBank/DDBJ whole genome shotgun (WGS) entry which is preliminary data.</text>
</comment>
<dbReference type="Pfam" id="PF13359">
    <property type="entry name" value="DDE_Tnp_4"/>
    <property type="match status" value="1"/>
</dbReference>
<reference evidence="6 7" key="1">
    <citation type="submission" date="2012-07" db="EMBL/GenBank/DDBJ databases">
        <title>The Genome Sequence of Bergeyella zoohelcum ATCC 43767.</title>
        <authorList>
            <consortium name="The Broad Institute Genome Sequencing Platform"/>
            <person name="Earl A."/>
            <person name="Ward D."/>
            <person name="Feldgarden M."/>
            <person name="Gevers D."/>
            <person name="Huys G."/>
            <person name="Walker B."/>
            <person name="Young S.K."/>
            <person name="Zeng Q."/>
            <person name="Gargeya S."/>
            <person name="Fitzgerald M."/>
            <person name="Haas B."/>
            <person name="Abouelleil A."/>
            <person name="Alvarado L."/>
            <person name="Arachchi H.M."/>
            <person name="Berlin A.M."/>
            <person name="Chapman S.B."/>
            <person name="Goldberg J."/>
            <person name="Griggs A."/>
            <person name="Gujja S."/>
            <person name="Hansen M."/>
            <person name="Howarth C."/>
            <person name="Imamovic A."/>
            <person name="Larimer J."/>
            <person name="McCowen C."/>
            <person name="Montmayeur A."/>
            <person name="Murphy C."/>
            <person name="Neiman D."/>
            <person name="Pearson M."/>
            <person name="Priest M."/>
            <person name="Roberts A."/>
            <person name="Saif S."/>
            <person name="Shea T."/>
            <person name="Sisk P."/>
            <person name="Sykes S."/>
            <person name="Wortman J."/>
            <person name="Nusbaum C."/>
            <person name="Birren B."/>
        </authorList>
    </citation>
    <scope>NUCLEOTIDE SEQUENCE [LARGE SCALE GENOMIC DNA]</scope>
    <source>
        <strain evidence="6 7">ATCC 43767</strain>
    </source>
</reference>
<evidence type="ECO:0000256" key="3">
    <source>
        <dbReference type="SAM" id="Phobius"/>
    </source>
</evidence>
<keyword evidence="3" id="KW-1133">Transmembrane helix</keyword>
<sequence>MFVVLDKDTIVEEIIPHLPKRKRGFKPKSPISEIINCILYKLKTGIQWALLPMEQLFSEVVPSYKTVFGHYRKWCEEGAWQTCWVEILKKNKSKIDCSSCDFDGSQTPAKKGGEEVGYQSRKKAKTTNSLFLSDRQGLMLAMSQPISGQHHDLYNIETHFQEITSVLKKAEISTEGLFVNFDAGFDSENLRKITASEGIIANICENKRNQKSPSETEHYFDKKLYKERYAIERSNAWMDSFRSVLNRFDTTVSSWIGFNYLAFIVLGLRKFKQKQKVEMSSLFLV</sequence>
<proteinExistence type="predicted"/>
<feature type="domain" description="Insertion element IS402-like" evidence="4">
    <location>
        <begin position="12"/>
        <end position="83"/>
    </location>
</feature>
<evidence type="ECO:0000313" key="7">
    <source>
        <dbReference type="Proteomes" id="UP000006085"/>
    </source>
</evidence>
<feature type="transmembrane region" description="Helical" evidence="3">
    <location>
        <begin position="252"/>
        <end position="271"/>
    </location>
</feature>
<evidence type="ECO:0000313" key="6">
    <source>
        <dbReference type="EMBL" id="EKB58778.1"/>
    </source>
</evidence>
<keyword evidence="7" id="KW-1185">Reference proteome</keyword>
<keyword evidence="2" id="KW-0479">Metal-binding</keyword>
<evidence type="ECO:0000256" key="2">
    <source>
        <dbReference type="ARBA" id="ARBA00022723"/>
    </source>
</evidence>
<dbReference type="OrthoDB" id="1270539at2"/>
<keyword evidence="3" id="KW-0472">Membrane</keyword>